<dbReference type="InterPro" id="IPR051401">
    <property type="entry name" value="GtrA_CellWall_Glycosyl"/>
</dbReference>
<keyword evidence="5 6" id="KW-0472">Membrane</keyword>
<dbReference type="GO" id="GO:0005886">
    <property type="term" value="C:plasma membrane"/>
    <property type="evidence" value="ECO:0007669"/>
    <property type="project" value="TreeGrafter"/>
</dbReference>
<comment type="similarity">
    <text evidence="2">Belongs to the GtrA family.</text>
</comment>
<feature type="transmembrane region" description="Helical" evidence="6">
    <location>
        <begin position="20"/>
        <end position="44"/>
    </location>
</feature>
<dbReference type="EMBL" id="DXGG01000204">
    <property type="protein sequence ID" value="HIW87908.1"/>
    <property type="molecule type" value="Genomic_DNA"/>
</dbReference>
<keyword evidence="4 6" id="KW-1133">Transmembrane helix</keyword>
<name>A0A9D1RIW3_9BACT</name>
<evidence type="ECO:0000256" key="2">
    <source>
        <dbReference type="ARBA" id="ARBA00009399"/>
    </source>
</evidence>
<comment type="caution">
    <text evidence="8">The sequence shown here is derived from an EMBL/GenBank/DDBJ whole genome shotgun (WGS) entry which is preliminary data.</text>
</comment>
<reference evidence="8" key="2">
    <citation type="submission" date="2021-04" db="EMBL/GenBank/DDBJ databases">
        <authorList>
            <person name="Gilroy R."/>
        </authorList>
    </citation>
    <scope>NUCLEOTIDE SEQUENCE</scope>
    <source>
        <strain evidence="8">Gambia16-930</strain>
    </source>
</reference>
<evidence type="ECO:0000313" key="8">
    <source>
        <dbReference type="EMBL" id="HIW87908.1"/>
    </source>
</evidence>
<evidence type="ECO:0000259" key="7">
    <source>
        <dbReference type="Pfam" id="PF04138"/>
    </source>
</evidence>
<evidence type="ECO:0000313" key="9">
    <source>
        <dbReference type="Proteomes" id="UP000824267"/>
    </source>
</evidence>
<protein>
    <submittedName>
        <fullName evidence="8">GtrA family protein</fullName>
    </submittedName>
</protein>
<feature type="transmembrane region" description="Helical" evidence="6">
    <location>
        <begin position="132"/>
        <end position="149"/>
    </location>
</feature>
<keyword evidence="3 6" id="KW-0812">Transmembrane</keyword>
<dbReference type="GO" id="GO:0000271">
    <property type="term" value="P:polysaccharide biosynthetic process"/>
    <property type="evidence" value="ECO:0007669"/>
    <property type="project" value="InterPro"/>
</dbReference>
<evidence type="ECO:0000256" key="3">
    <source>
        <dbReference type="ARBA" id="ARBA00022692"/>
    </source>
</evidence>
<evidence type="ECO:0000256" key="1">
    <source>
        <dbReference type="ARBA" id="ARBA00004141"/>
    </source>
</evidence>
<dbReference type="Proteomes" id="UP000824267">
    <property type="component" value="Unassembled WGS sequence"/>
</dbReference>
<feature type="transmembrane region" description="Helical" evidence="6">
    <location>
        <begin position="50"/>
        <end position="72"/>
    </location>
</feature>
<gene>
    <name evidence="8" type="ORF">IAC47_06515</name>
</gene>
<dbReference type="AlphaFoldDB" id="A0A9D1RIW3"/>
<evidence type="ECO:0000256" key="5">
    <source>
        <dbReference type="ARBA" id="ARBA00023136"/>
    </source>
</evidence>
<evidence type="ECO:0000256" key="6">
    <source>
        <dbReference type="SAM" id="Phobius"/>
    </source>
</evidence>
<evidence type="ECO:0000256" key="4">
    <source>
        <dbReference type="ARBA" id="ARBA00022989"/>
    </source>
</evidence>
<sequence length="165" mass="19240">MIKKLFCLPVRLIQKIENKFVRFLFVGVINTLFGYGLFLFFIWIGMHYSLALLFANVLGILFNYKTTGYIVFETKSNKLIIHFFMVYGIVYLFNLLELYLLDISPLYETILDWDVLDFIDALPLNKNKIGDAIGQAITLLPNAMLSFFLNKAFVFRLKRNDADHC</sequence>
<feature type="domain" description="GtrA/DPMS transmembrane" evidence="7">
    <location>
        <begin position="22"/>
        <end position="101"/>
    </location>
</feature>
<dbReference type="PANTHER" id="PTHR38459:SF1">
    <property type="entry name" value="PROPHAGE BACTOPRENOL-LINKED GLUCOSE TRANSLOCASE HOMOLOG"/>
    <property type="match status" value="1"/>
</dbReference>
<proteinExistence type="inferred from homology"/>
<comment type="subcellular location">
    <subcellularLocation>
        <location evidence="1">Membrane</location>
        <topology evidence="1">Multi-pass membrane protein</topology>
    </subcellularLocation>
</comment>
<organism evidence="8 9">
    <name type="scientific">Candidatus Onthomorpha intestinigallinarum</name>
    <dbReference type="NCBI Taxonomy" id="2840880"/>
    <lineage>
        <taxon>Bacteria</taxon>
        <taxon>Pseudomonadati</taxon>
        <taxon>Bacteroidota</taxon>
        <taxon>Bacteroidia</taxon>
        <taxon>Bacteroidales</taxon>
        <taxon>Candidatus Onthomorpha</taxon>
    </lineage>
</organism>
<dbReference type="InterPro" id="IPR007267">
    <property type="entry name" value="GtrA_DPMS_TM"/>
</dbReference>
<dbReference type="PANTHER" id="PTHR38459">
    <property type="entry name" value="PROPHAGE BACTOPRENOL-LINKED GLUCOSE TRANSLOCASE HOMOLOG"/>
    <property type="match status" value="1"/>
</dbReference>
<reference evidence="8" key="1">
    <citation type="journal article" date="2021" name="PeerJ">
        <title>Extensive microbial diversity within the chicken gut microbiome revealed by metagenomics and culture.</title>
        <authorList>
            <person name="Gilroy R."/>
            <person name="Ravi A."/>
            <person name="Getino M."/>
            <person name="Pursley I."/>
            <person name="Horton D.L."/>
            <person name="Alikhan N.F."/>
            <person name="Baker D."/>
            <person name="Gharbi K."/>
            <person name="Hall N."/>
            <person name="Watson M."/>
            <person name="Adriaenssens E.M."/>
            <person name="Foster-Nyarko E."/>
            <person name="Jarju S."/>
            <person name="Secka A."/>
            <person name="Antonio M."/>
            <person name="Oren A."/>
            <person name="Chaudhuri R.R."/>
            <person name="La Ragione R."/>
            <person name="Hildebrand F."/>
            <person name="Pallen M.J."/>
        </authorList>
    </citation>
    <scope>NUCLEOTIDE SEQUENCE</scope>
    <source>
        <strain evidence="8">Gambia16-930</strain>
    </source>
</reference>
<feature type="transmembrane region" description="Helical" evidence="6">
    <location>
        <begin position="79"/>
        <end position="101"/>
    </location>
</feature>
<accession>A0A9D1RIW3</accession>
<dbReference type="Pfam" id="PF04138">
    <property type="entry name" value="GtrA_DPMS_TM"/>
    <property type="match status" value="1"/>
</dbReference>